<evidence type="ECO:0000256" key="1">
    <source>
        <dbReference type="ARBA" id="ARBA00005056"/>
    </source>
</evidence>
<dbReference type="STRING" id="32024.GCA_000788295_01231"/>
<dbReference type="SUPFAM" id="SSF55347">
    <property type="entry name" value="Glyceraldehyde-3-phosphate dehydrogenase-like, C-terminal domain"/>
    <property type="match status" value="1"/>
</dbReference>
<name>A0A381DJ03_9BACT</name>
<evidence type="ECO:0000313" key="15">
    <source>
        <dbReference type="EMBL" id="SUX10615.1"/>
    </source>
</evidence>
<reference evidence="15 16" key="1">
    <citation type="submission" date="2018-06" db="EMBL/GenBank/DDBJ databases">
        <authorList>
            <consortium name="Pathogen Informatics"/>
            <person name="Doyle S."/>
        </authorList>
    </citation>
    <scope>NUCLEOTIDE SEQUENCE [LARGE SCALE GENOMIC DNA]</scope>
    <source>
        <strain evidence="15 16">NCTC12475</strain>
    </source>
</reference>
<keyword evidence="9 13" id="KW-0560">Oxidoreductase</keyword>
<dbReference type="InterPro" id="IPR001342">
    <property type="entry name" value="HDH_cat"/>
</dbReference>
<evidence type="ECO:0000256" key="6">
    <source>
        <dbReference type="ARBA" id="ARBA00022605"/>
    </source>
</evidence>
<evidence type="ECO:0000256" key="3">
    <source>
        <dbReference type="ARBA" id="ARBA00006753"/>
    </source>
</evidence>
<dbReference type="PANTHER" id="PTHR43331:SF1">
    <property type="entry name" value="HOMOSERINE DEHYDROGENASE"/>
    <property type="match status" value="1"/>
</dbReference>
<evidence type="ECO:0000256" key="11">
    <source>
        <dbReference type="PIRSR" id="PIRSR000098-1"/>
    </source>
</evidence>
<dbReference type="PROSITE" id="PS01042">
    <property type="entry name" value="HOMOSER_DHGENASE"/>
    <property type="match status" value="1"/>
</dbReference>
<comment type="pathway">
    <text evidence="1 13">Amino-acid biosynthesis; L-threonine biosynthesis; L-threonine from L-aspartate: step 3/5.</text>
</comment>
<evidence type="ECO:0000256" key="2">
    <source>
        <dbReference type="ARBA" id="ARBA00005062"/>
    </source>
</evidence>
<dbReference type="UniPathway" id="UPA00050">
    <property type="reaction ID" value="UER00063"/>
</dbReference>
<evidence type="ECO:0000256" key="13">
    <source>
        <dbReference type="RuleBase" id="RU000579"/>
    </source>
</evidence>
<keyword evidence="10 13" id="KW-0486">Methionine biosynthesis</keyword>
<proteinExistence type="inferred from homology"/>
<keyword evidence="7 13" id="KW-0791">Threonine biosynthesis</keyword>
<dbReference type="CDD" id="cd04881">
    <property type="entry name" value="ACT_HSDH-Hom"/>
    <property type="match status" value="1"/>
</dbReference>
<evidence type="ECO:0000256" key="12">
    <source>
        <dbReference type="PIRSR" id="PIRSR000098-2"/>
    </source>
</evidence>
<evidence type="ECO:0000256" key="5">
    <source>
        <dbReference type="ARBA" id="ARBA00013376"/>
    </source>
</evidence>
<dbReference type="SUPFAM" id="SSF55021">
    <property type="entry name" value="ACT-like"/>
    <property type="match status" value="1"/>
</dbReference>
<feature type="binding site" evidence="12">
    <location>
        <position position="99"/>
    </location>
    <ligand>
        <name>NADPH</name>
        <dbReference type="ChEBI" id="CHEBI:57783"/>
    </ligand>
</feature>
<dbReference type="GO" id="GO:0004412">
    <property type="term" value="F:homoserine dehydrogenase activity"/>
    <property type="evidence" value="ECO:0007669"/>
    <property type="project" value="UniProtKB-EC"/>
</dbReference>
<evidence type="ECO:0000256" key="10">
    <source>
        <dbReference type="ARBA" id="ARBA00023167"/>
    </source>
</evidence>
<dbReference type="EMBL" id="UFVD01000001">
    <property type="protein sequence ID" value="SUX10615.1"/>
    <property type="molecule type" value="Genomic_DNA"/>
</dbReference>
<evidence type="ECO:0000256" key="7">
    <source>
        <dbReference type="ARBA" id="ARBA00022697"/>
    </source>
</evidence>
<feature type="binding site" evidence="12">
    <location>
        <begin position="6"/>
        <end position="13"/>
    </location>
    <ligand>
        <name>NADP(+)</name>
        <dbReference type="ChEBI" id="CHEBI:58349"/>
    </ligand>
</feature>
<comment type="pathway">
    <text evidence="2 13">Amino-acid biosynthesis; L-methionine biosynthesis via de novo pathway; L-homoserine from L-aspartate: step 3/3.</text>
</comment>
<organism evidence="15 16">
    <name type="scientific">Campylobacter sputorum subsp. sputorum</name>
    <dbReference type="NCBI Taxonomy" id="32024"/>
    <lineage>
        <taxon>Bacteria</taxon>
        <taxon>Pseudomonadati</taxon>
        <taxon>Campylobacterota</taxon>
        <taxon>Epsilonproteobacteria</taxon>
        <taxon>Campylobacterales</taxon>
        <taxon>Campylobacteraceae</taxon>
        <taxon>Campylobacter</taxon>
    </lineage>
</organism>
<dbReference type="GO" id="GO:0050661">
    <property type="term" value="F:NADP binding"/>
    <property type="evidence" value="ECO:0007669"/>
    <property type="project" value="InterPro"/>
</dbReference>
<dbReference type="EC" id="1.1.1.3" evidence="4 13"/>
<keyword evidence="16" id="KW-1185">Reference proteome</keyword>
<dbReference type="GO" id="GO:0009088">
    <property type="term" value="P:threonine biosynthetic process"/>
    <property type="evidence" value="ECO:0007669"/>
    <property type="project" value="UniProtKB-UniPathway"/>
</dbReference>
<feature type="binding site" evidence="12">
    <location>
        <position position="182"/>
    </location>
    <ligand>
        <name>L-homoserine</name>
        <dbReference type="ChEBI" id="CHEBI:57476"/>
    </ligand>
</feature>
<gene>
    <name evidence="15" type="primary">hom</name>
    <name evidence="15" type="ORF">NCTC12475_00812</name>
</gene>
<dbReference type="Gene3D" id="3.40.50.720">
    <property type="entry name" value="NAD(P)-binding Rossmann-like Domain"/>
    <property type="match status" value="1"/>
</dbReference>
<evidence type="ECO:0000256" key="8">
    <source>
        <dbReference type="ARBA" id="ARBA00022857"/>
    </source>
</evidence>
<dbReference type="InterPro" id="IPR005106">
    <property type="entry name" value="Asp/hSer_DH_NAD-bd"/>
</dbReference>
<evidence type="ECO:0000256" key="4">
    <source>
        <dbReference type="ARBA" id="ARBA00013213"/>
    </source>
</evidence>
<dbReference type="AlphaFoldDB" id="A0A381DJ03"/>
<dbReference type="NCBIfam" id="NF004976">
    <property type="entry name" value="PRK06349.1"/>
    <property type="match status" value="1"/>
</dbReference>
<dbReference type="Pfam" id="PF01842">
    <property type="entry name" value="ACT"/>
    <property type="match status" value="1"/>
</dbReference>
<dbReference type="SUPFAM" id="SSF51735">
    <property type="entry name" value="NAD(P)-binding Rossmann-fold domains"/>
    <property type="match status" value="1"/>
</dbReference>
<keyword evidence="8 12" id="KW-0521">NADP</keyword>
<dbReference type="PROSITE" id="PS51671">
    <property type="entry name" value="ACT"/>
    <property type="match status" value="1"/>
</dbReference>
<evidence type="ECO:0000256" key="9">
    <source>
        <dbReference type="ARBA" id="ARBA00023002"/>
    </source>
</evidence>
<dbReference type="FunFam" id="3.30.360.10:FF:000005">
    <property type="entry name" value="Homoserine dehydrogenase"/>
    <property type="match status" value="1"/>
</dbReference>
<evidence type="ECO:0000313" key="16">
    <source>
        <dbReference type="Proteomes" id="UP000254920"/>
    </source>
</evidence>
<accession>A0A381DJ03</accession>
<dbReference type="InterPro" id="IPR002912">
    <property type="entry name" value="ACT_dom"/>
</dbReference>
<dbReference type="Gene3D" id="3.30.70.260">
    <property type="match status" value="1"/>
</dbReference>
<dbReference type="GO" id="GO:0009086">
    <property type="term" value="P:methionine biosynthetic process"/>
    <property type="evidence" value="ECO:0007669"/>
    <property type="project" value="UniProtKB-KW"/>
</dbReference>
<comment type="similarity">
    <text evidence="3 14">Belongs to the homoserine dehydrogenase family.</text>
</comment>
<dbReference type="Proteomes" id="UP000254920">
    <property type="component" value="Unassembled WGS sequence"/>
</dbReference>
<protein>
    <recommendedName>
        <fullName evidence="5 13">Homoserine dehydrogenase</fullName>
        <ecNumber evidence="4 13">1.1.1.3</ecNumber>
    </recommendedName>
</protein>
<dbReference type="Gene3D" id="3.30.360.10">
    <property type="entry name" value="Dihydrodipicolinate Reductase, domain 2"/>
    <property type="match status" value="1"/>
</dbReference>
<dbReference type="InterPro" id="IPR045865">
    <property type="entry name" value="ACT-like_dom_sf"/>
</dbReference>
<dbReference type="InterPro" id="IPR019811">
    <property type="entry name" value="HDH_CS"/>
</dbReference>
<dbReference type="PANTHER" id="PTHR43331">
    <property type="entry name" value="HOMOSERINE DEHYDROGENASE"/>
    <property type="match status" value="1"/>
</dbReference>
<feature type="active site" description="Proton donor" evidence="11">
    <location>
        <position position="197"/>
    </location>
</feature>
<dbReference type="OrthoDB" id="9808167at2"/>
<dbReference type="InterPro" id="IPR016204">
    <property type="entry name" value="HDH"/>
</dbReference>
<dbReference type="Pfam" id="PF03447">
    <property type="entry name" value="NAD_binding_3"/>
    <property type="match status" value="1"/>
</dbReference>
<dbReference type="GeneID" id="93091243"/>
<keyword evidence="6 13" id="KW-0028">Amino-acid biosynthesis</keyword>
<dbReference type="UniPathway" id="UPA00051">
    <property type="reaction ID" value="UER00465"/>
</dbReference>
<sequence length="421" mass="46270">MNVAILGVGTVGCEVANTLIKNKQVISARAGVEITPVIGVVKNLDKNRNVNIPLSDDLNAVIARDDIDVFVELMGGIDEPYNIISKILKNKKPVVTANKAMLAYHRYKLQNLAGDTHFGYEASVAGGIPIIKVLREGLSANHIQKIVGIMNGTSNYILTNMMQKGFHFDEILKKAQELGYAEADPTFDIGGFDAAHKLLILASIAYGVHGDPEDILIEGIENITLDDIYFANEFEFVIKLICVAKRNGNNVELRVHPALIDKNNMIAKVDGVMNGVSVFGDVVGETMYYGPGAGGKATASAVISDLIDIATNSSRPMLGYKKSLEGVNLKLIDSNDIRTKYYFRLKVEDNIGVLAKITNIMSQNNLSIDTFLQKPKKEDEDVATLFFITHTSLERDVKKVFSILEKESYIKAKPFMIRIES</sequence>
<dbReference type="PIRSF" id="PIRSF000098">
    <property type="entry name" value="Homoser_dehydrog"/>
    <property type="match status" value="1"/>
</dbReference>
<comment type="catalytic activity">
    <reaction evidence="13">
        <text>L-homoserine + NADP(+) = L-aspartate 4-semialdehyde + NADPH + H(+)</text>
        <dbReference type="Rhea" id="RHEA:15761"/>
        <dbReference type="ChEBI" id="CHEBI:15378"/>
        <dbReference type="ChEBI" id="CHEBI:57476"/>
        <dbReference type="ChEBI" id="CHEBI:57783"/>
        <dbReference type="ChEBI" id="CHEBI:58349"/>
        <dbReference type="ChEBI" id="CHEBI:537519"/>
        <dbReference type="EC" id="1.1.1.3"/>
    </reaction>
</comment>
<evidence type="ECO:0000256" key="14">
    <source>
        <dbReference type="RuleBase" id="RU004171"/>
    </source>
</evidence>
<dbReference type="Pfam" id="PF00742">
    <property type="entry name" value="Homoserine_dh"/>
    <property type="match status" value="1"/>
</dbReference>
<dbReference type="RefSeq" id="WP_089183004.1">
    <property type="nucleotide sequence ID" value="NZ_CP043427.1"/>
</dbReference>
<dbReference type="InterPro" id="IPR036291">
    <property type="entry name" value="NAD(P)-bd_dom_sf"/>
</dbReference>